<keyword evidence="2" id="KW-0067">ATP-binding</keyword>
<feature type="domain" description="AAA+ ATPase" evidence="4">
    <location>
        <begin position="428"/>
        <end position="686"/>
    </location>
</feature>
<dbReference type="InterPro" id="IPR003593">
    <property type="entry name" value="AAA+_ATPase"/>
</dbReference>
<evidence type="ECO:0000313" key="6">
    <source>
        <dbReference type="Proteomes" id="UP000281553"/>
    </source>
</evidence>
<feature type="compositionally biased region" description="Basic and acidic residues" evidence="3">
    <location>
        <begin position="8"/>
        <end position="18"/>
    </location>
</feature>
<keyword evidence="1" id="KW-0547">Nucleotide-binding</keyword>
<dbReference type="GO" id="GO:0005524">
    <property type="term" value="F:ATP binding"/>
    <property type="evidence" value="ECO:0007669"/>
    <property type="project" value="UniProtKB-KW"/>
</dbReference>
<dbReference type="Pfam" id="PF07728">
    <property type="entry name" value="AAA_5"/>
    <property type="match status" value="3"/>
</dbReference>
<keyword evidence="6" id="KW-1185">Reference proteome</keyword>
<dbReference type="GO" id="GO:0000055">
    <property type="term" value="P:ribosomal large subunit export from nucleus"/>
    <property type="evidence" value="ECO:0007669"/>
    <property type="project" value="TreeGrafter"/>
</dbReference>
<dbReference type="InterPro" id="IPR040848">
    <property type="entry name" value="AAA_lid_7"/>
</dbReference>
<dbReference type="GO" id="GO:0000027">
    <property type="term" value="P:ribosomal large subunit assembly"/>
    <property type="evidence" value="ECO:0007669"/>
    <property type="project" value="TreeGrafter"/>
</dbReference>
<dbReference type="OrthoDB" id="422220at2759"/>
<organism evidence="5 6">
    <name type="scientific">Dibothriocephalus latus</name>
    <name type="common">Fish tapeworm</name>
    <name type="synonym">Diphyllobothrium latum</name>
    <dbReference type="NCBI Taxonomy" id="60516"/>
    <lineage>
        <taxon>Eukaryota</taxon>
        <taxon>Metazoa</taxon>
        <taxon>Spiralia</taxon>
        <taxon>Lophotrochozoa</taxon>
        <taxon>Platyhelminthes</taxon>
        <taxon>Cestoda</taxon>
        <taxon>Eucestoda</taxon>
        <taxon>Diphyllobothriidea</taxon>
        <taxon>Diphyllobothriidae</taxon>
        <taxon>Dibothriocephalus</taxon>
    </lineage>
</organism>
<dbReference type="GO" id="GO:0016887">
    <property type="term" value="F:ATP hydrolysis activity"/>
    <property type="evidence" value="ECO:0007669"/>
    <property type="project" value="InterPro"/>
</dbReference>
<dbReference type="SMART" id="SM00382">
    <property type="entry name" value="AAA"/>
    <property type="match status" value="2"/>
</dbReference>
<accession>A0A3P7LEM6</accession>
<dbReference type="EMBL" id="UYRU01062271">
    <property type="protein sequence ID" value="VDN15365.1"/>
    <property type="molecule type" value="Genomic_DNA"/>
</dbReference>
<gene>
    <name evidence="5" type="ORF">DILT_LOCUS11196</name>
</gene>
<dbReference type="PANTHER" id="PTHR48103">
    <property type="entry name" value="MIDASIN-RELATED"/>
    <property type="match status" value="1"/>
</dbReference>
<feature type="domain" description="AAA+ ATPase" evidence="4">
    <location>
        <begin position="95"/>
        <end position="221"/>
    </location>
</feature>
<dbReference type="InterPro" id="IPR041190">
    <property type="entry name" value="Midasin_AAA_lid_5"/>
</dbReference>
<proteinExistence type="predicted"/>
<feature type="region of interest" description="Disordered" evidence="3">
    <location>
        <begin position="1"/>
        <end position="38"/>
    </location>
</feature>
<dbReference type="SUPFAM" id="SSF52540">
    <property type="entry name" value="P-loop containing nucleoside triphosphate hydrolases"/>
    <property type="match status" value="2"/>
</dbReference>
<evidence type="ECO:0000256" key="3">
    <source>
        <dbReference type="SAM" id="MobiDB-lite"/>
    </source>
</evidence>
<evidence type="ECO:0000256" key="1">
    <source>
        <dbReference type="ARBA" id="ARBA00022741"/>
    </source>
</evidence>
<dbReference type="AlphaFoldDB" id="A0A3P7LEM6"/>
<dbReference type="Pfam" id="PF17865">
    <property type="entry name" value="AAA_lid_5"/>
    <property type="match status" value="1"/>
</dbReference>
<evidence type="ECO:0000259" key="4">
    <source>
        <dbReference type="SMART" id="SM00382"/>
    </source>
</evidence>
<name>A0A3P7LEM6_DIBLA</name>
<dbReference type="Gene3D" id="3.40.50.300">
    <property type="entry name" value="P-loop containing nucleotide triphosphate hydrolases"/>
    <property type="match status" value="2"/>
</dbReference>
<dbReference type="Pfam" id="PF17867">
    <property type="entry name" value="AAA_lid_7"/>
    <property type="match status" value="1"/>
</dbReference>
<evidence type="ECO:0000256" key="2">
    <source>
        <dbReference type="ARBA" id="ARBA00022840"/>
    </source>
</evidence>
<dbReference type="GO" id="GO:0005634">
    <property type="term" value="C:nucleus"/>
    <property type="evidence" value="ECO:0007669"/>
    <property type="project" value="TreeGrafter"/>
</dbReference>
<dbReference type="InterPro" id="IPR011704">
    <property type="entry name" value="ATPase_dyneun-rel_AAA"/>
</dbReference>
<dbReference type="Proteomes" id="UP000281553">
    <property type="component" value="Unassembled WGS sequence"/>
</dbReference>
<dbReference type="InterPro" id="IPR027417">
    <property type="entry name" value="P-loop_NTPase"/>
</dbReference>
<dbReference type="GO" id="GO:0030687">
    <property type="term" value="C:preribosome, large subunit precursor"/>
    <property type="evidence" value="ECO:0007669"/>
    <property type="project" value="TreeGrafter"/>
</dbReference>
<dbReference type="PANTHER" id="PTHR48103:SF2">
    <property type="entry name" value="MIDASIN"/>
    <property type="match status" value="1"/>
</dbReference>
<reference evidence="5 6" key="1">
    <citation type="submission" date="2018-11" db="EMBL/GenBank/DDBJ databases">
        <authorList>
            <consortium name="Pathogen Informatics"/>
        </authorList>
    </citation>
    <scope>NUCLEOTIDE SEQUENCE [LARGE SCALE GENOMIC DNA]</scope>
</reference>
<sequence>MAGKRQRNKSEKSKDSKKYKPNNSTDNAVITPATELNGVIPPPEMSQDQETEIHGLQDATRNLRNQSDDFPVPAEFVPLPWFIDAAASLELSINRNSIPIICGPVGCGKSFLIDYVALKLKASTSRVQISEQTDTKTLLGAYCCSDTPGVFVWRPGPLVHCITAGKWLILEDVDKGSADLPILLSPLLRQTVDGISGILHPNTGNLVIRHPNFRLILTRRTASFGTYFSLHDSASDIYATYCCTIYMQAMTRSAIERIVSIRFPSLLPIAKRLLAEFAPLKNISANNSSDKRSVSSRDFLKFCARANALTNAETNAEELYLDALDCFVCSQPPSPLREKLAIALGGLFNFTADRSSELWKDRRPELYLNPQMTKVVAGRASIPVKRSIQWELQLSSMNSNSGPFAGQTFADTRLACSLIERLTAAVQHKEPVLLVGETGTGKTSSIQRLALMAGRRLRVLNLNQQSDSVDLLGGFKPVDNRALINPTRERFESLFVRTFKMETNRQFLNHIQTCSAAGRWRDLLSLMRHPAKAAISRLSASKDTAETDDDTGKKTRPSVAEWDALLVELDSLQVRLESAERAGQPSLAFAFIEGALVRALKEGDWVLLDEINLAPAELLDCLSGLLDSSSGSVTLVDRGDLEPVKRHPSFHLFAAMNPSTDVGKRSLPIGLRNRFTEIYVDELNPTSSAVDRNDLALLIRTYLVGLGPSAAQVSAVVQLYTAIRQAAFQGLVDGVGQRPYFRFVI</sequence>
<protein>
    <recommendedName>
        <fullName evidence="4">AAA+ ATPase domain-containing protein</fullName>
    </recommendedName>
</protein>
<evidence type="ECO:0000313" key="5">
    <source>
        <dbReference type="EMBL" id="VDN15365.1"/>
    </source>
</evidence>